<evidence type="ECO:0000256" key="1">
    <source>
        <dbReference type="SAM" id="Phobius"/>
    </source>
</evidence>
<dbReference type="EMBL" id="QEQF01000002">
    <property type="protein sequence ID" value="RDF11376.1"/>
    <property type="molecule type" value="Genomic_DNA"/>
</dbReference>
<dbReference type="InterPro" id="IPR032816">
    <property type="entry name" value="VTT_dom"/>
</dbReference>
<evidence type="ECO:0000313" key="4">
    <source>
        <dbReference type="Proteomes" id="UP000253945"/>
    </source>
</evidence>
<organism evidence="3 4">
    <name type="scientific">Haemophilus paraphrohaemolyticus</name>
    <dbReference type="NCBI Taxonomy" id="736"/>
    <lineage>
        <taxon>Bacteria</taxon>
        <taxon>Pseudomonadati</taxon>
        <taxon>Pseudomonadota</taxon>
        <taxon>Gammaproteobacteria</taxon>
        <taxon>Pasteurellales</taxon>
        <taxon>Pasteurellaceae</taxon>
        <taxon>Haemophilus</taxon>
    </lineage>
</organism>
<dbReference type="InterPro" id="IPR051311">
    <property type="entry name" value="DedA_domain"/>
</dbReference>
<keyword evidence="1" id="KW-1133">Transmembrane helix</keyword>
<evidence type="ECO:0000259" key="2">
    <source>
        <dbReference type="Pfam" id="PF09335"/>
    </source>
</evidence>
<dbReference type="RefSeq" id="WP_111353743.1">
    <property type="nucleotide sequence ID" value="NZ_QEQF01000002.1"/>
</dbReference>
<feature type="transmembrane region" description="Helical" evidence="1">
    <location>
        <begin position="56"/>
        <end position="86"/>
    </location>
</feature>
<keyword evidence="1" id="KW-0812">Transmembrane</keyword>
<dbReference type="STRING" id="736.B0184_06190"/>
<gene>
    <name evidence="3" type="ORF">DPV92_03730</name>
</gene>
<reference evidence="3 4" key="1">
    <citation type="submission" date="2018-05" db="EMBL/GenBank/DDBJ databases">
        <title>Draft Genome Sequences for a Diverse set of 7 Haemophilus Species.</title>
        <authorList>
            <person name="Nichols M."/>
            <person name="Topaz N."/>
            <person name="Wang X."/>
            <person name="Wang X."/>
            <person name="Boxrud D."/>
        </authorList>
    </citation>
    <scope>NUCLEOTIDE SEQUENCE [LARGE SCALE GENOMIC DNA]</scope>
    <source>
        <strain evidence="3 4">C2014016342</strain>
    </source>
</reference>
<feature type="transmembrane region" description="Helical" evidence="1">
    <location>
        <begin position="135"/>
        <end position="161"/>
    </location>
</feature>
<evidence type="ECO:0000313" key="3">
    <source>
        <dbReference type="EMBL" id="RDF11376.1"/>
    </source>
</evidence>
<feature type="transmembrane region" description="Helical" evidence="1">
    <location>
        <begin position="12"/>
        <end position="36"/>
    </location>
</feature>
<dbReference type="Proteomes" id="UP000253945">
    <property type="component" value="Unassembled WGS sequence"/>
</dbReference>
<keyword evidence="1" id="KW-0472">Membrane</keyword>
<keyword evidence="4" id="KW-1185">Reference proteome</keyword>
<comment type="caution">
    <text evidence="3">The sequence shown here is derived from an EMBL/GenBank/DDBJ whole genome shotgun (WGS) entry which is preliminary data.</text>
</comment>
<feature type="domain" description="VTT" evidence="2">
    <location>
        <begin position="57"/>
        <end position="155"/>
    </location>
</feature>
<dbReference type="GO" id="GO:0005886">
    <property type="term" value="C:plasma membrane"/>
    <property type="evidence" value="ECO:0007669"/>
    <property type="project" value="UniProtKB-ARBA"/>
</dbReference>
<dbReference type="AlphaFoldDB" id="A0A369ZU85"/>
<sequence>MITDYLTSLFSLLFLSEHQFVVMFVSSLISSSLLPGNSEIVFTTIASQLIISERSLYSFSLFGLIAVATIGNTLGSLITFAMGKLLPEPKAQENKYADWAIDKLNRYGTLMLLLSWLPIVGDLLCGLAGWLRLPILQSTICILIGKFARYIVLLVGVYPIVKYIM</sequence>
<protein>
    <submittedName>
        <fullName evidence="3">DedA family protein</fullName>
    </submittedName>
</protein>
<feature type="transmembrane region" description="Helical" evidence="1">
    <location>
        <begin position="107"/>
        <end position="129"/>
    </location>
</feature>
<name>A0A369ZU85_9PAST</name>
<dbReference type="PANTHER" id="PTHR42709">
    <property type="entry name" value="ALKALINE PHOSPHATASE LIKE PROTEIN"/>
    <property type="match status" value="1"/>
</dbReference>
<proteinExistence type="predicted"/>
<dbReference type="Pfam" id="PF09335">
    <property type="entry name" value="VTT_dom"/>
    <property type="match status" value="1"/>
</dbReference>
<dbReference type="PANTHER" id="PTHR42709:SF4">
    <property type="entry name" value="INNER MEMBRANE PROTEIN YQAA"/>
    <property type="match status" value="1"/>
</dbReference>
<accession>A0A369ZU85</accession>